<dbReference type="InParanoid" id="F1A5L3"/>
<feature type="compositionally biased region" description="Low complexity" evidence="2">
    <location>
        <begin position="1"/>
        <end position="53"/>
    </location>
</feature>
<feature type="zinc finger region" description="C3H1-type" evidence="1">
    <location>
        <begin position="68"/>
        <end position="95"/>
    </location>
</feature>
<dbReference type="InterPro" id="IPR000571">
    <property type="entry name" value="Znf_CCCH"/>
</dbReference>
<dbReference type="OMA" id="NTIEWIN"/>
<dbReference type="OrthoDB" id="21011at2759"/>
<evidence type="ECO:0000256" key="2">
    <source>
        <dbReference type="SAM" id="MobiDB-lite"/>
    </source>
</evidence>
<keyword evidence="1" id="KW-0863">Zinc-finger</keyword>
<dbReference type="VEuPathDB" id="AmoebaDB:DICPUDRAFT_100110"/>
<dbReference type="Gene3D" id="6.10.250.3220">
    <property type="match status" value="1"/>
</dbReference>
<evidence type="ECO:0000256" key="1">
    <source>
        <dbReference type="PROSITE-ProRule" id="PRU00723"/>
    </source>
</evidence>
<proteinExistence type="predicted"/>
<feature type="region of interest" description="Disordered" evidence="2">
    <location>
        <begin position="372"/>
        <end position="393"/>
    </location>
</feature>
<dbReference type="GeneID" id="10510838"/>
<dbReference type="GO" id="GO:0008270">
    <property type="term" value="F:zinc ion binding"/>
    <property type="evidence" value="ECO:0007669"/>
    <property type="project" value="UniProtKB-KW"/>
</dbReference>
<feature type="region of interest" description="Disordered" evidence="2">
    <location>
        <begin position="156"/>
        <end position="182"/>
    </location>
</feature>
<name>F1A5L3_DICPU</name>
<dbReference type="AlphaFoldDB" id="F1A5L3"/>
<sequence>MKNLYINNNNNYNNNNNNNNYNNNSNNNSNNINNNITNSNINKNNTDTNTNINKKTDPKEKVIEYDVNGNEICFLFRKFGKCRFGSKCKKSHNLNGPVGEHNSNNQQQVQKEINKNNTCYKIKEIFNSCEEECKKTIIPLERVMILNGMKINNKNKKLIFPPPPSNNNNSHNSNNNQNNKPIDKIEIKRIKKNHFNLYKVIKDNLSKFPFIYQKQIKTKQQLNSINFSRFRPFLFLLLKSVLKLDFQNKWLITVGNSLISLIKEQPIINKNKRIFNNPSKENNSNIPYPVILERKLVEWGVNEINSRKIMVLVWKNLLMSLGTKTKISPLIIKCEKEVRNNDTDSLDYANSCVANVNFTKFSNSNLILQKQKQQQQPVQPAQPQTNQSKENWKEIKRRELEEIQLSLFNQ</sequence>
<feature type="compositionally biased region" description="Low complexity" evidence="2">
    <location>
        <begin position="166"/>
        <end position="179"/>
    </location>
</feature>
<gene>
    <name evidence="4" type="ORF">DICPUDRAFT_100110</name>
</gene>
<feature type="compositionally biased region" description="Low complexity" evidence="2">
    <location>
        <begin position="372"/>
        <end position="384"/>
    </location>
</feature>
<evidence type="ECO:0000313" key="4">
    <source>
        <dbReference type="EMBL" id="EGC28513.1"/>
    </source>
</evidence>
<dbReference type="RefSeq" id="XP_003294957.1">
    <property type="nucleotide sequence ID" value="XM_003294909.1"/>
</dbReference>
<keyword evidence="5" id="KW-1185">Reference proteome</keyword>
<reference evidence="5" key="1">
    <citation type="journal article" date="2011" name="Genome Biol.">
        <title>Comparative genomics of the social amoebae Dictyostelium discoideum and Dictyostelium purpureum.</title>
        <authorList>
            <consortium name="US DOE Joint Genome Institute (JGI-PGF)"/>
            <person name="Sucgang R."/>
            <person name="Kuo A."/>
            <person name="Tian X."/>
            <person name="Salerno W."/>
            <person name="Parikh A."/>
            <person name="Feasley C.L."/>
            <person name="Dalin E."/>
            <person name="Tu H."/>
            <person name="Huang E."/>
            <person name="Barry K."/>
            <person name="Lindquist E."/>
            <person name="Shapiro H."/>
            <person name="Bruce D."/>
            <person name="Schmutz J."/>
            <person name="Salamov A."/>
            <person name="Fey P."/>
            <person name="Gaudet P."/>
            <person name="Anjard C."/>
            <person name="Babu M.M."/>
            <person name="Basu S."/>
            <person name="Bushmanova Y."/>
            <person name="van der Wel H."/>
            <person name="Katoh-Kurasawa M."/>
            <person name="Dinh C."/>
            <person name="Coutinho P.M."/>
            <person name="Saito T."/>
            <person name="Elias M."/>
            <person name="Schaap P."/>
            <person name="Kay R.R."/>
            <person name="Henrissat B."/>
            <person name="Eichinger L."/>
            <person name="Rivero F."/>
            <person name="Putnam N.H."/>
            <person name="West C.M."/>
            <person name="Loomis W.F."/>
            <person name="Chisholm R.L."/>
            <person name="Shaulsky G."/>
            <person name="Strassmann J.E."/>
            <person name="Queller D.C."/>
            <person name="Kuspa A."/>
            <person name="Grigoriev I.V."/>
        </authorList>
    </citation>
    <scope>NUCLEOTIDE SEQUENCE [LARGE SCALE GENOMIC DNA]</scope>
    <source>
        <strain evidence="5">QSDP1</strain>
    </source>
</reference>
<dbReference type="eggNOG" id="ENOG502SZD3">
    <property type="taxonomic scope" value="Eukaryota"/>
</dbReference>
<keyword evidence="1" id="KW-0862">Zinc</keyword>
<protein>
    <submittedName>
        <fullName evidence="4">Expressed protein</fullName>
    </submittedName>
</protein>
<dbReference type="PROSITE" id="PS50103">
    <property type="entry name" value="ZF_C3H1"/>
    <property type="match status" value="1"/>
</dbReference>
<dbReference type="EMBL" id="GL871611">
    <property type="protein sequence ID" value="EGC28513.1"/>
    <property type="molecule type" value="Genomic_DNA"/>
</dbReference>
<organism evidence="4 5">
    <name type="scientific">Dictyostelium purpureum</name>
    <name type="common">Slime mold</name>
    <dbReference type="NCBI Taxonomy" id="5786"/>
    <lineage>
        <taxon>Eukaryota</taxon>
        <taxon>Amoebozoa</taxon>
        <taxon>Evosea</taxon>
        <taxon>Eumycetozoa</taxon>
        <taxon>Dictyostelia</taxon>
        <taxon>Dictyosteliales</taxon>
        <taxon>Dictyosteliaceae</taxon>
        <taxon>Dictyostelium</taxon>
    </lineage>
</organism>
<accession>F1A5L3</accession>
<feature type="region of interest" description="Disordered" evidence="2">
    <location>
        <begin position="1"/>
        <end position="54"/>
    </location>
</feature>
<dbReference type="KEGG" id="dpp:DICPUDRAFT_100110"/>
<feature type="domain" description="C3H1-type" evidence="3">
    <location>
        <begin position="68"/>
        <end position="95"/>
    </location>
</feature>
<dbReference type="Proteomes" id="UP000001064">
    <property type="component" value="Unassembled WGS sequence"/>
</dbReference>
<keyword evidence="1" id="KW-0479">Metal-binding</keyword>
<evidence type="ECO:0000313" key="5">
    <source>
        <dbReference type="Proteomes" id="UP000001064"/>
    </source>
</evidence>
<evidence type="ECO:0000259" key="3">
    <source>
        <dbReference type="PROSITE" id="PS50103"/>
    </source>
</evidence>